<dbReference type="AlphaFoldDB" id="A0AAU9KK71"/>
<proteinExistence type="predicted"/>
<evidence type="ECO:0000313" key="2">
    <source>
        <dbReference type="EMBL" id="CAH0473690.1"/>
    </source>
</evidence>
<dbReference type="Proteomes" id="UP001160483">
    <property type="component" value="Unassembled WGS sequence"/>
</dbReference>
<gene>
    <name evidence="2" type="ORF">PBS003_LOCUS569</name>
</gene>
<reference evidence="2" key="1">
    <citation type="submission" date="2021-11" db="EMBL/GenBank/DDBJ databases">
        <authorList>
            <person name="Islam A."/>
            <person name="Islam S."/>
            <person name="Flora M.S."/>
            <person name="Rahman M."/>
            <person name="Ziaur R.M."/>
            <person name="Epstein J.H."/>
            <person name="Hassan M."/>
            <person name="Klassen M."/>
            <person name="Woodard K."/>
            <person name="Webb A."/>
            <person name="Webby R.J."/>
            <person name="El Zowalaty M.E."/>
        </authorList>
    </citation>
    <scope>NUCLEOTIDE SEQUENCE</scope>
    <source>
        <strain evidence="2">Pbs3</strain>
    </source>
</reference>
<protein>
    <submittedName>
        <fullName evidence="2">Uncharacterized protein</fullName>
    </submittedName>
</protein>
<name>A0AAU9KK71_9STRA</name>
<dbReference type="EMBL" id="CAKKTJ010000086">
    <property type="protein sequence ID" value="CAH0473690.1"/>
    <property type="molecule type" value="Genomic_DNA"/>
</dbReference>
<feature type="chain" id="PRO_5043739896" evidence="1">
    <location>
        <begin position="27"/>
        <end position="303"/>
    </location>
</feature>
<evidence type="ECO:0000313" key="3">
    <source>
        <dbReference type="Proteomes" id="UP001160483"/>
    </source>
</evidence>
<evidence type="ECO:0000256" key="1">
    <source>
        <dbReference type="SAM" id="SignalP"/>
    </source>
</evidence>
<comment type="caution">
    <text evidence="2">The sequence shown here is derived from an EMBL/GenBank/DDBJ whole genome shotgun (WGS) entry which is preliminary data.</text>
</comment>
<feature type="signal peptide" evidence="1">
    <location>
        <begin position="1"/>
        <end position="26"/>
    </location>
</feature>
<sequence length="303" mass="32623">MGNRQLVFVLVLWCVLDAHLFEFVYARTLNSMMTASSPMTEITGTVRATLLTSLDYSTSNSADADVSETPSETVAATATGSSVDSANSCSDEEVAHLTKLNENNLHLQSQCNTRAGLDSYVFPFSGGLSYDQMVAMSMIIECEYYFRAVLLVQLKECVNANVYIRTTAETVLQLAVTSENAPTEAEVNEAMAVRKTYNSALRDGDDAASYSAMSGASALSWNIEGNTIDTIDPANTTGQLLLSTELYVIGTYYAPPNISASAISTIQDVRIPGHSTDISVASEKRNLSWLVALISACTSVLLH</sequence>
<accession>A0AAU9KK71</accession>
<keyword evidence="1" id="KW-0732">Signal</keyword>
<organism evidence="2 3">
    <name type="scientific">Peronospora belbahrii</name>
    <dbReference type="NCBI Taxonomy" id="622444"/>
    <lineage>
        <taxon>Eukaryota</taxon>
        <taxon>Sar</taxon>
        <taxon>Stramenopiles</taxon>
        <taxon>Oomycota</taxon>
        <taxon>Peronosporomycetes</taxon>
        <taxon>Peronosporales</taxon>
        <taxon>Peronosporaceae</taxon>
        <taxon>Peronospora</taxon>
    </lineage>
</organism>